<evidence type="ECO:0000313" key="2">
    <source>
        <dbReference type="Proteomes" id="UP001152607"/>
    </source>
</evidence>
<evidence type="ECO:0000313" key="1">
    <source>
        <dbReference type="EMBL" id="CAI6338929.1"/>
    </source>
</evidence>
<comment type="caution">
    <text evidence="1">The sequence shown here is derived from an EMBL/GenBank/DDBJ whole genome shotgun (WGS) entry which is preliminary data.</text>
</comment>
<organism evidence="1 2">
    <name type="scientific">Periconia digitata</name>
    <dbReference type="NCBI Taxonomy" id="1303443"/>
    <lineage>
        <taxon>Eukaryota</taxon>
        <taxon>Fungi</taxon>
        <taxon>Dikarya</taxon>
        <taxon>Ascomycota</taxon>
        <taxon>Pezizomycotina</taxon>
        <taxon>Dothideomycetes</taxon>
        <taxon>Pleosporomycetidae</taxon>
        <taxon>Pleosporales</taxon>
        <taxon>Massarineae</taxon>
        <taxon>Periconiaceae</taxon>
        <taxon>Periconia</taxon>
    </lineage>
</organism>
<accession>A0A9W4XNY3</accession>
<dbReference type="EMBL" id="CAOQHR010000008">
    <property type="protein sequence ID" value="CAI6338929.1"/>
    <property type="molecule type" value="Genomic_DNA"/>
</dbReference>
<proteinExistence type="predicted"/>
<reference evidence="1" key="1">
    <citation type="submission" date="2023-01" db="EMBL/GenBank/DDBJ databases">
        <authorList>
            <person name="Van Ghelder C."/>
            <person name="Rancurel C."/>
        </authorList>
    </citation>
    <scope>NUCLEOTIDE SEQUENCE</scope>
    <source>
        <strain evidence="1">CNCM I-4278</strain>
    </source>
</reference>
<protein>
    <submittedName>
        <fullName evidence="1">Uncharacterized protein</fullName>
    </submittedName>
</protein>
<gene>
    <name evidence="1" type="ORF">PDIGIT_LOCUS12065</name>
</gene>
<keyword evidence="2" id="KW-1185">Reference proteome</keyword>
<sequence length="73" mass="8574">MSPRYPCRRAVCYELPHHFFEASPNSSYPSMSISQRYLETHDMIAQRHWVPFRAHVTDSPSTFCGHLHLVDLK</sequence>
<name>A0A9W4XNY3_9PLEO</name>
<dbReference type="AlphaFoldDB" id="A0A9W4XNY3"/>
<dbReference type="Proteomes" id="UP001152607">
    <property type="component" value="Unassembled WGS sequence"/>
</dbReference>